<dbReference type="PANTHER" id="PTHR43560:SF1">
    <property type="entry name" value="ION-TRANSLOCATING OXIDOREDUCTASE COMPLEX SUBUNIT B"/>
    <property type="match status" value="1"/>
</dbReference>
<dbReference type="PROSITE" id="PS51656">
    <property type="entry name" value="4FE4S"/>
    <property type="match status" value="1"/>
</dbReference>
<dbReference type="AlphaFoldDB" id="A0A173RC32"/>
<dbReference type="STRING" id="39490.ERS852448_00317"/>
<dbReference type="SUPFAM" id="SSF53920">
    <property type="entry name" value="Fe-only hydrogenase"/>
    <property type="match status" value="1"/>
</dbReference>
<accession>A0A173RC32</accession>
<keyword evidence="7" id="KW-0560">Oxidoreductase</keyword>
<evidence type="ECO:0000259" key="6">
    <source>
        <dbReference type="PROSITE" id="PS51656"/>
    </source>
</evidence>
<dbReference type="OrthoDB" id="9798098at2"/>
<organism evidence="7 8">
    <name type="scientific">Eubacterium ramulus</name>
    <dbReference type="NCBI Taxonomy" id="39490"/>
    <lineage>
        <taxon>Bacteria</taxon>
        <taxon>Bacillati</taxon>
        <taxon>Bacillota</taxon>
        <taxon>Clostridia</taxon>
        <taxon>Eubacteriales</taxon>
        <taxon>Eubacteriaceae</taxon>
        <taxon>Eubacterium</taxon>
    </lineage>
</organism>
<dbReference type="EC" id="1.12.7.2" evidence="7"/>
<evidence type="ECO:0000313" key="7">
    <source>
        <dbReference type="EMBL" id="CUM75431.1"/>
    </source>
</evidence>
<dbReference type="PANTHER" id="PTHR43560">
    <property type="entry name" value="ION-TRANSLOCATING OXIDOREDUCTASE COMPLEX SUBUNIT B"/>
    <property type="match status" value="1"/>
</dbReference>
<evidence type="ECO:0000256" key="2">
    <source>
        <dbReference type="ARBA" id="ARBA00022723"/>
    </source>
</evidence>
<dbReference type="Pfam" id="PF04060">
    <property type="entry name" value="FeS"/>
    <property type="match status" value="1"/>
</dbReference>
<keyword evidence="2" id="KW-0479">Metal-binding</keyword>
<evidence type="ECO:0000256" key="1">
    <source>
        <dbReference type="ARBA" id="ARBA00022485"/>
    </source>
</evidence>
<dbReference type="EMBL" id="CYYA01000002">
    <property type="protein sequence ID" value="CUM75431.1"/>
    <property type="molecule type" value="Genomic_DNA"/>
</dbReference>
<feature type="domain" description="4Fe-4S" evidence="6">
    <location>
        <begin position="367"/>
        <end position="431"/>
    </location>
</feature>
<reference evidence="7 8" key="1">
    <citation type="submission" date="2015-09" db="EMBL/GenBank/DDBJ databases">
        <authorList>
            <consortium name="Pathogen Informatics"/>
        </authorList>
    </citation>
    <scope>NUCLEOTIDE SEQUENCE [LARGE SCALE GENOMIC DNA]</scope>
    <source>
        <strain evidence="7 8">2789STDY5608891</strain>
    </source>
</reference>
<keyword evidence="1" id="KW-0004">4Fe-4S</keyword>
<name>A0A173RC32_EUBRA</name>
<keyword evidence="4" id="KW-0411">Iron-sulfur</keyword>
<dbReference type="SUPFAM" id="SSF54862">
    <property type="entry name" value="4Fe-4S ferredoxins"/>
    <property type="match status" value="1"/>
</dbReference>
<dbReference type="Pfam" id="PF13237">
    <property type="entry name" value="Fer4_10"/>
    <property type="match status" value="1"/>
</dbReference>
<dbReference type="InterPro" id="IPR007202">
    <property type="entry name" value="4Fe-4S_dom"/>
</dbReference>
<dbReference type="Gene3D" id="3.40.950.10">
    <property type="entry name" value="Fe-only Hydrogenase (Larger Subunit), Chain L, domain 3"/>
    <property type="match status" value="1"/>
</dbReference>
<dbReference type="InterPro" id="IPR050395">
    <property type="entry name" value="4Fe4S_Ferredoxin_RnfB"/>
</dbReference>
<evidence type="ECO:0000256" key="3">
    <source>
        <dbReference type="ARBA" id="ARBA00023004"/>
    </source>
</evidence>
<gene>
    <name evidence="7" type="primary">hydA_1</name>
    <name evidence="7" type="ORF">ERS852448_00317</name>
</gene>
<dbReference type="Gene3D" id="3.30.70.20">
    <property type="match status" value="1"/>
</dbReference>
<feature type="domain" description="4Fe-4S ferredoxin-type" evidence="5">
    <location>
        <begin position="6"/>
        <end position="35"/>
    </location>
</feature>
<dbReference type="InterPro" id="IPR017896">
    <property type="entry name" value="4Fe4S_Fe-S-bd"/>
</dbReference>
<dbReference type="GO" id="GO:0051539">
    <property type="term" value="F:4 iron, 4 sulfur cluster binding"/>
    <property type="evidence" value="ECO:0007669"/>
    <property type="project" value="UniProtKB-KW"/>
</dbReference>
<dbReference type="PROSITE" id="PS00198">
    <property type="entry name" value="4FE4S_FER_1"/>
    <property type="match status" value="2"/>
</dbReference>
<dbReference type="Gene3D" id="1.10.15.40">
    <property type="entry name" value="Electron transport complex subunit B, putative Fe-S cluster"/>
    <property type="match status" value="1"/>
</dbReference>
<dbReference type="Pfam" id="PF02906">
    <property type="entry name" value="Fe_hyd_lg_C"/>
    <property type="match status" value="1"/>
</dbReference>
<dbReference type="RefSeq" id="WP_055289048.1">
    <property type="nucleotide sequence ID" value="NZ_CBCTYR010000002.1"/>
</dbReference>
<feature type="domain" description="4Fe-4S ferredoxin-type" evidence="5">
    <location>
        <begin position="36"/>
        <end position="64"/>
    </location>
</feature>
<sequence>MNKFFHSVYLDSDKCTGCITCLKRCPTQAIRVRDGKAHIINEFCIDCGECIRHCPHHAKHTKRDFIPVLKDYKYTVALPAPSLYSQFNNVKDTNIILTALVLAGFDDVFEVSAGAEIISELSRKYISEHPELYPLISTACPTVERLIRVRFPGLIPHLLPILPPMEAAAIIARKRAAAKTGLDSSDIGIIFLSPCPSKITFIHDPLGMRESNVDAVLAIKDIYPLLLSHMKEAQKQLDNKVSYTLSGRIGKGWAISGGEAYGIISDHYLAADGIENVIRVLEDLEDEKILPGLQFVELNACSAGCVGGVLTVENPYIAKAKVKQSSKYEPVLRMHCADFQEEPPEIFGWTEPVAYEPVYTLGANIFESMEKILESQEILKELPGLDCGSCGSPTCKALAEDIVKGVDSARKEDCIYLMREQWKKHTGKKEEKEL</sequence>
<dbReference type="InterPro" id="IPR004108">
    <property type="entry name" value="Fe_hydrogenase_lsu_C"/>
</dbReference>
<proteinExistence type="predicted"/>
<dbReference type="GO" id="GO:0046872">
    <property type="term" value="F:metal ion binding"/>
    <property type="evidence" value="ECO:0007669"/>
    <property type="project" value="UniProtKB-KW"/>
</dbReference>
<protein>
    <submittedName>
        <fullName evidence="7">Periplasmic [Fe] hydrogenase large subunit</fullName>
        <ecNumber evidence="7">1.12.7.2</ecNumber>
    </submittedName>
</protein>
<dbReference type="Proteomes" id="UP000095492">
    <property type="component" value="Unassembled WGS sequence"/>
</dbReference>
<evidence type="ECO:0000256" key="4">
    <source>
        <dbReference type="ARBA" id="ARBA00023014"/>
    </source>
</evidence>
<dbReference type="GeneID" id="97390995"/>
<dbReference type="GO" id="GO:0008901">
    <property type="term" value="F:ferredoxin hydrogenase activity"/>
    <property type="evidence" value="ECO:0007669"/>
    <property type="project" value="UniProtKB-EC"/>
</dbReference>
<evidence type="ECO:0000313" key="8">
    <source>
        <dbReference type="Proteomes" id="UP000095492"/>
    </source>
</evidence>
<dbReference type="InterPro" id="IPR017900">
    <property type="entry name" value="4Fe4S_Fe_S_CS"/>
</dbReference>
<evidence type="ECO:0000259" key="5">
    <source>
        <dbReference type="PROSITE" id="PS51379"/>
    </source>
</evidence>
<dbReference type="PROSITE" id="PS51379">
    <property type="entry name" value="4FE4S_FER_2"/>
    <property type="match status" value="2"/>
</dbReference>
<dbReference type="InterPro" id="IPR009016">
    <property type="entry name" value="Fe_hydrogenase"/>
</dbReference>
<keyword evidence="3" id="KW-0408">Iron</keyword>